<dbReference type="Proteomes" id="UP000033772">
    <property type="component" value="Unassembled WGS sequence"/>
</dbReference>
<protein>
    <recommendedName>
        <fullName evidence="3">DUF559 domain-containing protein</fullName>
    </recommendedName>
</protein>
<accession>A0A1J4NAT5</accession>
<proteinExistence type="predicted"/>
<organism evidence="1 2">
    <name type="scientific">Nocardioides luteus</name>
    <dbReference type="NCBI Taxonomy" id="1844"/>
    <lineage>
        <taxon>Bacteria</taxon>
        <taxon>Bacillati</taxon>
        <taxon>Actinomycetota</taxon>
        <taxon>Actinomycetes</taxon>
        <taxon>Propionibacteriales</taxon>
        <taxon>Nocardioidaceae</taxon>
        <taxon>Nocardioides</taxon>
    </lineage>
</organism>
<evidence type="ECO:0000313" key="1">
    <source>
        <dbReference type="EMBL" id="OIJ27760.1"/>
    </source>
</evidence>
<dbReference type="EMBL" id="JZDQ02000006">
    <property type="protein sequence ID" value="OIJ27760.1"/>
    <property type="molecule type" value="Genomic_DNA"/>
</dbReference>
<gene>
    <name evidence="1" type="ORF">UG56_005205</name>
</gene>
<name>A0A1J4NAT5_9ACTN</name>
<dbReference type="AlphaFoldDB" id="A0A1J4NAT5"/>
<evidence type="ECO:0008006" key="3">
    <source>
        <dbReference type="Google" id="ProtNLM"/>
    </source>
</evidence>
<sequence>MERLRDEIQGGVISRKQLRELHAQDHDIRRLVRNREITAIHPGVYVNHTGNPTWGQRAWAAVLACWPAALTGRSALPKPPERGPIEVMVPMSRTVRAPCGVIVRRRARFDGYVDWAAYPPRQLVAEAAIDAAAEAADVNEAFSMLADLVQSKALRAGALVEALGHRRRLRDRRLLRELLDDLTAGACSVLEREYLRRVERAHGLPTGERQVADSVAGVSVERDVTYAAYGLVVELDGRAFHRGAASRDADHARDLDAAAVRGLRTVRITYGQVLGDPCRTAVRIGELLARGGWSGELRSCPECSEQRGR</sequence>
<keyword evidence="2" id="KW-1185">Reference proteome</keyword>
<comment type="caution">
    <text evidence="1">The sequence shown here is derived from an EMBL/GenBank/DDBJ whole genome shotgun (WGS) entry which is preliminary data.</text>
</comment>
<reference evidence="1" key="1">
    <citation type="submission" date="2016-10" db="EMBL/GenBank/DDBJ databases">
        <title>Draft Genome Sequence of Nocardioides luteus Strain BAFB, an Alkane-Degrading Bacterium Isolated from JP-7 Polluted Soil.</title>
        <authorList>
            <person name="Brown L."/>
            <person name="Ruiz O.N."/>
            <person name="Gunasekera T."/>
        </authorList>
    </citation>
    <scope>NUCLEOTIDE SEQUENCE [LARGE SCALE GENOMIC DNA]</scope>
    <source>
        <strain evidence="1">BAFB</strain>
    </source>
</reference>
<evidence type="ECO:0000313" key="2">
    <source>
        <dbReference type="Proteomes" id="UP000033772"/>
    </source>
</evidence>
<dbReference type="STRING" id="1844.UG56_005205"/>